<keyword evidence="3" id="KW-0418">Kinase</keyword>
<proteinExistence type="predicted"/>
<dbReference type="InterPro" id="IPR036388">
    <property type="entry name" value="WH-like_DNA-bd_sf"/>
</dbReference>
<evidence type="ECO:0000313" key="4">
    <source>
        <dbReference type="Proteomes" id="UP000253529"/>
    </source>
</evidence>
<keyword evidence="1" id="KW-0812">Transmembrane</keyword>
<feature type="transmembrane region" description="Helical" evidence="1">
    <location>
        <begin position="242"/>
        <end position="261"/>
    </location>
</feature>
<reference evidence="3 4" key="1">
    <citation type="submission" date="2018-06" db="EMBL/GenBank/DDBJ databases">
        <title>Genomic Encyclopedia of Type Strains, Phase IV (KMG-IV): sequencing the most valuable type-strain genomes for metagenomic binning, comparative biology and taxonomic classification.</title>
        <authorList>
            <person name="Goeker M."/>
        </authorList>
    </citation>
    <scope>NUCLEOTIDE SEQUENCE [LARGE SCALE GENOMIC DNA]</scope>
    <source>
        <strain evidence="3 4">DSM 24875</strain>
    </source>
</reference>
<dbReference type="PANTHER" id="PTHR18964">
    <property type="entry name" value="ROK (REPRESSOR, ORF, KINASE) FAMILY"/>
    <property type="match status" value="1"/>
</dbReference>
<dbReference type="Pfam" id="PF00480">
    <property type="entry name" value="ROK"/>
    <property type="match status" value="1"/>
</dbReference>
<keyword evidence="3" id="KW-0808">Transferase</keyword>
<dbReference type="InterPro" id="IPR000835">
    <property type="entry name" value="HTH_MarR-typ"/>
</dbReference>
<dbReference type="SUPFAM" id="SSF53067">
    <property type="entry name" value="Actin-like ATPase domain"/>
    <property type="match status" value="1"/>
</dbReference>
<dbReference type="GO" id="GO:0003700">
    <property type="term" value="F:DNA-binding transcription factor activity"/>
    <property type="evidence" value="ECO:0007669"/>
    <property type="project" value="InterPro"/>
</dbReference>
<dbReference type="AlphaFoldDB" id="A0A366EWB8"/>
<keyword evidence="4" id="KW-1185">Reference proteome</keyword>
<dbReference type="Proteomes" id="UP000253529">
    <property type="component" value="Unassembled WGS sequence"/>
</dbReference>
<protein>
    <submittedName>
        <fullName evidence="3">Putative NBD/HSP70 family sugar kinase</fullName>
    </submittedName>
</protein>
<evidence type="ECO:0000259" key="2">
    <source>
        <dbReference type="Pfam" id="PF12802"/>
    </source>
</evidence>
<keyword evidence="1" id="KW-1133">Transmembrane helix</keyword>
<dbReference type="SUPFAM" id="SSF46785">
    <property type="entry name" value="Winged helix' DNA-binding domain"/>
    <property type="match status" value="1"/>
</dbReference>
<dbReference type="InterPro" id="IPR036390">
    <property type="entry name" value="WH_DNA-bd_sf"/>
</dbReference>
<evidence type="ECO:0000313" key="3">
    <source>
        <dbReference type="EMBL" id="RBP05775.1"/>
    </source>
</evidence>
<name>A0A366EWB8_9HYPH</name>
<dbReference type="InterPro" id="IPR000600">
    <property type="entry name" value="ROK"/>
</dbReference>
<dbReference type="GO" id="GO:0019262">
    <property type="term" value="P:N-acetylneuraminate catabolic process"/>
    <property type="evidence" value="ECO:0007669"/>
    <property type="project" value="TreeGrafter"/>
</dbReference>
<dbReference type="Gene3D" id="3.30.420.40">
    <property type="match status" value="2"/>
</dbReference>
<dbReference type="Pfam" id="PF12802">
    <property type="entry name" value="MarR_2"/>
    <property type="match status" value="1"/>
</dbReference>
<dbReference type="EMBL" id="QNRK01000033">
    <property type="protein sequence ID" value="RBP05775.1"/>
    <property type="molecule type" value="Genomic_DNA"/>
</dbReference>
<dbReference type="Gene3D" id="1.10.10.10">
    <property type="entry name" value="Winged helix-like DNA-binding domain superfamily/Winged helix DNA-binding domain"/>
    <property type="match status" value="1"/>
</dbReference>
<gene>
    <name evidence="3" type="ORF">DFR50_13340</name>
</gene>
<dbReference type="PANTHER" id="PTHR18964:SF169">
    <property type="entry name" value="N-ACETYLMANNOSAMINE KINASE"/>
    <property type="match status" value="1"/>
</dbReference>
<dbReference type="RefSeq" id="WP_113891767.1">
    <property type="nucleotide sequence ID" value="NZ_QNRK01000033.1"/>
</dbReference>
<dbReference type="OrthoDB" id="49685at2"/>
<comment type="caution">
    <text evidence="3">The sequence shown here is derived from an EMBL/GenBank/DDBJ whole genome shotgun (WGS) entry which is preliminary data.</text>
</comment>
<organism evidence="3 4">
    <name type="scientific">Roseiarcus fermentans</name>
    <dbReference type="NCBI Taxonomy" id="1473586"/>
    <lineage>
        <taxon>Bacteria</taxon>
        <taxon>Pseudomonadati</taxon>
        <taxon>Pseudomonadota</taxon>
        <taxon>Alphaproteobacteria</taxon>
        <taxon>Hyphomicrobiales</taxon>
        <taxon>Roseiarcaceae</taxon>
        <taxon>Roseiarcus</taxon>
    </lineage>
</organism>
<sequence length="427" mass="45096">MTEAGEGSRQGAGRPGESALAQLPSTFAEIASGADQSGVRLYNERLLLSLVRRFGPLSKIEVARLTGLSVQSTSAIMNRLQTDGLLKREAPLRGRVGQPTIPMSLDPDGAYSLGLKIGRRSCDLVLVDFRGTLRQRAHRTFAFPTPERILDFVGEQAPLLVGSLTEAQRRRIAGVGVAMPFQLWTWEAEIAAPAGAMAGWRDFDTAGEIAKACAYPVLLCNDATAACAAEFFFGRGWRYRDFLYFFLGAFIGGGIVLDGALRIGRTGNAGAIGSMPVAMRSDAGGPPQLIACASIYQLERRLAAAGVDASSIWATPDAWADFGAPLDAWIEETAEALACASVAAISVVDFEAIVIDGEMPAAVRDRLTARTTEAFETMDRRGLSDVAIASGTVGADAGAIGGAALPLVKAFGRDREVLLKDVVAQAG</sequence>
<feature type="domain" description="HTH marR-type" evidence="2">
    <location>
        <begin position="46"/>
        <end position="90"/>
    </location>
</feature>
<evidence type="ECO:0000256" key="1">
    <source>
        <dbReference type="SAM" id="Phobius"/>
    </source>
</evidence>
<dbReference type="InterPro" id="IPR043129">
    <property type="entry name" value="ATPase_NBD"/>
</dbReference>
<dbReference type="GO" id="GO:0009384">
    <property type="term" value="F:N-acylmannosamine kinase activity"/>
    <property type="evidence" value="ECO:0007669"/>
    <property type="project" value="TreeGrafter"/>
</dbReference>
<accession>A0A366EWB8</accession>
<keyword evidence="1" id="KW-0472">Membrane</keyword>